<dbReference type="RefSeq" id="WP_187479845.1">
    <property type="nucleotide sequence ID" value="NZ_CP060697.1"/>
</dbReference>
<dbReference type="Proteomes" id="UP000515861">
    <property type="component" value="Chromosome"/>
</dbReference>
<sequence length="88" mass="10104">MAVASADFRHAVPDDLKTVLDDHPALHAKWDGLTELGRNEWICWMSSAKKQETRDKRLGRLQEDVLGGKRRPCCWPGCPHRRPNAFRP</sequence>
<reference evidence="1 2" key="1">
    <citation type="submission" date="2020-08" db="EMBL/GenBank/DDBJ databases">
        <title>Sphingomonas sp. sand1-3 16S ribosomal RNA gene Genome sequencing and assembly.</title>
        <authorList>
            <person name="Kang M."/>
        </authorList>
    </citation>
    <scope>NUCLEOTIDE SEQUENCE [LARGE SCALE GENOMIC DNA]</scope>
    <source>
        <strain evidence="2">sand1-3</strain>
    </source>
</reference>
<dbReference type="AlphaFoldDB" id="A0A7G9L2P1"/>
<evidence type="ECO:0000313" key="1">
    <source>
        <dbReference type="EMBL" id="QNM82890.1"/>
    </source>
</evidence>
<organism evidence="1 2">
    <name type="scientific">Sphingomonas sabuli</name>
    <dbReference type="NCBI Taxonomy" id="2764186"/>
    <lineage>
        <taxon>Bacteria</taxon>
        <taxon>Pseudomonadati</taxon>
        <taxon>Pseudomonadota</taxon>
        <taxon>Alphaproteobacteria</taxon>
        <taxon>Sphingomonadales</taxon>
        <taxon>Sphingomonadaceae</taxon>
        <taxon>Sphingomonas</taxon>
    </lineage>
</organism>
<keyword evidence="2" id="KW-1185">Reference proteome</keyword>
<dbReference type="Pfam" id="PF13376">
    <property type="entry name" value="OmdA"/>
    <property type="match status" value="1"/>
</dbReference>
<proteinExistence type="predicted"/>
<gene>
    <name evidence="1" type="ORF">H8M03_00500</name>
</gene>
<dbReference type="EMBL" id="CP060697">
    <property type="protein sequence ID" value="QNM82890.1"/>
    <property type="molecule type" value="Genomic_DNA"/>
</dbReference>
<accession>A0A7G9L2P1</accession>
<protein>
    <submittedName>
        <fullName evidence="1">YdeI/OmpD-associated family protein</fullName>
    </submittedName>
</protein>
<evidence type="ECO:0000313" key="2">
    <source>
        <dbReference type="Proteomes" id="UP000515861"/>
    </source>
</evidence>
<name>A0A7G9L2P1_9SPHN</name>
<dbReference type="KEGG" id="ssau:H8M03_00500"/>